<proteinExistence type="predicted"/>
<gene>
    <name evidence="1" type="ORF">UFOPK1505_00503</name>
</gene>
<protein>
    <submittedName>
        <fullName evidence="1">Unannotated protein</fullName>
    </submittedName>
</protein>
<evidence type="ECO:0000313" key="1">
    <source>
        <dbReference type="EMBL" id="CAB4546282.1"/>
    </source>
</evidence>
<sequence length="130" mass="13821">MIFTSSFEASSRSACQNTSPRSFAGVPIIPLSRHFLLGAPKNLKSFIPNSSIASFNSISRCSPSLSSLSLAKFASSFTKTSPSSPRVQVTKVTCAPNAAYLAIVTPLLMVSSSGWAWTNNNLFAALTRTI</sequence>
<reference evidence="1" key="1">
    <citation type="submission" date="2020-05" db="EMBL/GenBank/DDBJ databases">
        <authorList>
            <person name="Chiriac C."/>
            <person name="Salcher M."/>
            <person name="Ghai R."/>
            <person name="Kavagutti S V."/>
        </authorList>
    </citation>
    <scope>NUCLEOTIDE SEQUENCE</scope>
</reference>
<organism evidence="1">
    <name type="scientific">freshwater metagenome</name>
    <dbReference type="NCBI Taxonomy" id="449393"/>
    <lineage>
        <taxon>unclassified sequences</taxon>
        <taxon>metagenomes</taxon>
        <taxon>ecological metagenomes</taxon>
    </lineage>
</organism>
<accession>A0A6J6C4P4</accession>
<name>A0A6J6C4P4_9ZZZZ</name>
<dbReference type="AlphaFoldDB" id="A0A6J6C4P4"/>
<dbReference type="EMBL" id="CAEZSS010000078">
    <property type="protein sequence ID" value="CAB4546282.1"/>
    <property type="molecule type" value="Genomic_DNA"/>
</dbReference>